<comment type="caution">
    <text evidence="3">The sequence shown here is derived from an EMBL/GenBank/DDBJ whole genome shotgun (WGS) entry which is preliminary data.</text>
</comment>
<protein>
    <submittedName>
        <fullName evidence="3">Uncharacterized mitochondrial protein AtMg00810-like</fullName>
    </submittedName>
</protein>
<feature type="region of interest" description="Disordered" evidence="1">
    <location>
        <begin position="697"/>
        <end position="747"/>
    </location>
</feature>
<dbReference type="PANTHER" id="PTHR11439">
    <property type="entry name" value="GAG-POL-RELATED RETROTRANSPOSON"/>
    <property type="match status" value="1"/>
</dbReference>
<evidence type="ECO:0000256" key="1">
    <source>
        <dbReference type="SAM" id="MobiDB-lite"/>
    </source>
</evidence>
<accession>A0A6L2LBM3</accession>
<dbReference type="AlphaFoldDB" id="A0A6L2LBM3"/>
<proteinExistence type="predicted"/>
<evidence type="ECO:0000259" key="2">
    <source>
        <dbReference type="Pfam" id="PF07727"/>
    </source>
</evidence>
<feature type="region of interest" description="Disordered" evidence="1">
    <location>
        <begin position="16"/>
        <end position="50"/>
    </location>
</feature>
<feature type="compositionally biased region" description="Basic and acidic residues" evidence="1">
    <location>
        <begin position="871"/>
        <end position="919"/>
    </location>
</feature>
<feature type="domain" description="Reverse transcriptase Ty1/copia-type" evidence="2">
    <location>
        <begin position="160"/>
        <end position="212"/>
    </location>
</feature>
<dbReference type="EMBL" id="BKCJ010003872">
    <property type="protein sequence ID" value="GEU57675.1"/>
    <property type="molecule type" value="Genomic_DNA"/>
</dbReference>
<gene>
    <name evidence="3" type="ORF">Tci_029653</name>
</gene>
<feature type="compositionally biased region" description="Basic and acidic residues" evidence="1">
    <location>
        <begin position="27"/>
        <end position="37"/>
    </location>
</feature>
<evidence type="ECO:0000313" key="3">
    <source>
        <dbReference type="EMBL" id="GEU57675.1"/>
    </source>
</evidence>
<name>A0A6L2LBM3_TANCI</name>
<reference evidence="3" key="1">
    <citation type="journal article" date="2019" name="Sci. Rep.">
        <title>Draft genome of Tanacetum cinerariifolium, the natural source of mosquito coil.</title>
        <authorList>
            <person name="Yamashiro T."/>
            <person name="Shiraishi A."/>
            <person name="Satake H."/>
            <person name="Nakayama K."/>
        </authorList>
    </citation>
    <scope>NUCLEOTIDE SEQUENCE</scope>
</reference>
<dbReference type="PANTHER" id="PTHR11439:SF495">
    <property type="entry name" value="REVERSE TRANSCRIPTASE, RNA-DEPENDENT DNA POLYMERASE-RELATED"/>
    <property type="match status" value="1"/>
</dbReference>
<feature type="compositionally biased region" description="Basic and acidic residues" evidence="1">
    <location>
        <begin position="723"/>
        <end position="736"/>
    </location>
</feature>
<feature type="region of interest" description="Disordered" evidence="1">
    <location>
        <begin position="865"/>
        <end position="919"/>
    </location>
</feature>
<dbReference type="CDD" id="cd09272">
    <property type="entry name" value="RNase_HI_RT_Ty1"/>
    <property type="match status" value="1"/>
</dbReference>
<sequence length="986" mass="111903">MNYQPVVTQSNDFLDNEFQPSNNGAKIVDEDLSKENECNDQGEEDRTNSTNRVNIVTTNINVASSSRVNVVGTNISIDLPSDLNMPSLEDISIFEDSHDEEDVFGAEADFHNLDFTFQVSPILIIRIHKDHPLEQVIGDLQAAPQTKRMSKNLEEHGFVDVWTLVDLPQRKRDIGSKWVFKNKMDERGIVIRNKTRLVAQGHTQEEGIDYDKSAFLYGKIEEEVYVCQPPGFEDLDIPDKVYKVEKALYVKQKKEGIFISQDKYVAEILKKYGFSYMKKASTPIETSKPLLKDEDGEEVYVHLYKSMIGSLLYLTSSRPDIMFVVCACARYQVSPKVLHLHDVKRIFRYLKGQPKLGLWYPKDYPFDLVAYTDSDDAGASLDRKSTTGGCQFFGCRLISWQCKKQTMVANSTTEAEYVAASSCCGQVLWIQNQLLDYGVNAARDVVKVFAVNIIHQNLPLFIKTHNIMSTPTFAQTHNLLAFLEKPSESDGFEQIVDFLNDKQIKYALMVSPTIYTLCIKQFWTTVKIKTVNDDVRLQALIDGKKVVITKASIRHDLKLNNAEGTSCLSNAVICKELAIMGYEKPSEKLTFYKHYGICIICLANNQKFNFSKYILDNLKKNLEAGVPFYMFPRFIQVFVSHQLGDMSRHKGIYVNPSLTTKVFANMKRVGTGFSRGVTPLFGTMMVQAVKEVGDLPTNVQDIPIPDAPSSSQSHRKHKPGRKERKETEVSPTEDHVPTTSNNPLPSGCELSLDCSIEVEENEQYMVLFIGEKWFSHGRGESPAIKETIMDKEESSKQRRKIADINADAEVNLENVYNLDMAHEEIVLSMQDVTDADVKEVVKEMVEVITTAKIIVDKVSTAGGELNAANENHSKKENKKEKVEKDQTAKKQKGDEREQDNAKKQKLEEQHEAEELKKNLEVVPDEEDDVFVNVTPLSSKPPTIIDYKIYKEGKKEHFQIIRANGNHHIYLAFSTMLKNFDREDLKA</sequence>
<organism evidence="3">
    <name type="scientific">Tanacetum cinerariifolium</name>
    <name type="common">Dalmatian daisy</name>
    <name type="synonym">Chrysanthemum cinerariifolium</name>
    <dbReference type="NCBI Taxonomy" id="118510"/>
    <lineage>
        <taxon>Eukaryota</taxon>
        <taxon>Viridiplantae</taxon>
        <taxon>Streptophyta</taxon>
        <taxon>Embryophyta</taxon>
        <taxon>Tracheophyta</taxon>
        <taxon>Spermatophyta</taxon>
        <taxon>Magnoliopsida</taxon>
        <taxon>eudicotyledons</taxon>
        <taxon>Gunneridae</taxon>
        <taxon>Pentapetalae</taxon>
        <taxon>asterids</taxon>
        <taxon>campanulids</taxon>
        <taxon>Asterales</taxon>
        <taxon>Asteraceae</taxon>
        <taxon>Asteroideae</taxon>
        <taxon>Anthemideae</taxon>
        <taxon>Anthemidinae</taxon>
        <taxon>Tanacetum</taxon>
    </lineage>
</organism>
<dbReference type="Pfam" id="PF07727">
    <property type="entry name" value="RVT_2"/>
    <property type="match status" value="1"/>
</dbReference>
<dbReference type="InterPro" id="IPR013103">
    <property type="entry name" value="RVT_2"/>
</dbReference>
<feature type="compositionally biased region" description="Basic residues" evidence="1">
    <location>
        <begin position="713"/>
        <end position="722"/>
    </location>
</feature>